<comment type="caution">
    <text evidence="5">The sequence shown here is derived from an EMBL/GenBank/DDBJ whole genome shotgun (WGS) entry which is preliminary data.</text>
</comment>
<gene>
    <name evidence="5" type="ORF">OGATHE_000467</name>
</gene>
<dbReference type="EMBL" id="JAEUBD010000095">
    <property type="protein sequence ID" value="KAH3677813.1"/>
    <property type="molecule type" value="Genomic_DNA"/>
</dbReference>
<accession>A0A9P8PT20</accession>
<dbReference type="InterPro" id="IPR035979">
    <property type="entry name" value="RBD_domain_sf"/>
</dbReference>
<keyword evidence="1 2" id="KW-0694">RNA-binding</keyword>
<dbReference type="InterPro" id="IPR000504">
    <property type="entry name" value="RRM_dom"/>
</dbReference>
<evidence type="ECO:0000259" key="4">
    <source>
        <dbReference type="PROSITE" id="PS50102"/>
    </source>
</evidence>
<sequence length="544" mass="61132">MSEPGMSQSEPSNSGENTQQTEEERLAALKAKVQEMEQETAKLRELQQQISEEGTDPNVSMEDADSHLDFAEREAIDSRSIYVGSVDYAATPEELHSHFQDVGSINRITILTDKYTGNPKGFAYIEFSEPALVADRTTQIRASRERVRRPVGRDHVGGARDARIRQIRNVGERRSENGPEVVDFVRLDVPGEWTRREREQHRSSGTSVDVEEQDWLRPRFRRVVQDGVLLEVLELGDRVGLDALGDLVVELRDAEKPVGVGWPEHVIKLKEHLAELRIFAEKRLDLAVVVPRVDGDLLGAVVELDLEHHLLQQNLRSDQVATAHDLVQLLKLVVVHGAVAVGHHRVATLVFVAGNETRTQHVPRRPDPHLVVSEQLRSKLDLALCQSVFFVLEVSKRGVFDAYIVGLRHLSTHVLQIVGHLVDNRPEFVVVVDKSDILIMDIEPAVVEIDLDIALLQRLLQERIVQTIMEPGCSQIHLKPRLGGDSVETSSKSVAGLEHQRVDPVLAEFDTRFEARDAGAYHDGRVFVVCHGEITQIFQRKLVF</sequence>
<evidence type="ECO:0000256" key="2">
    <source>
        <dbReference type="PROSITE-ProRule" id="PRU00176"/>
    </source>
</evidence>
<evidence type="ECO:0000256" key="1">
    <source>
        <dbReference type="ARBA" id="ARBA00022884"/>
    </source>
</evidence>
<feature type="compositionally biased region" description="Polar residues" evidence="3">
    <location>
        <begin position="1"/>
        <end position="20"/>
    </location>
</feature>
<evidence type="ECO:0000313" key="5">
    <source>
        <dbReference type="EMBL" id="KAH3677813.1"/>
    </source>
</evidence>
<feature type="region of interest" description="Disordered" evidence="3">
    <location>
        <begin position="1"/>
        <end position="24"/>
    </location>
</feature>
<keyword evidence="6" id="KW-1185">Reference proteome</keyword>
<proteinExistence type="predicted"/>
<reference evidence="5" key="2">
    <citation type="submission" date="2021-01" db="EMBL/GenBank/DDBJ databases">
        <authorList>
            <person name="Schikora-Tamarit M.A."/>
        </authorList>
    </citation>
    <scope>NUCLEOTIDE SEQUENCE</scope>
    <source>
        <strain evidence="5">NCAIM Y.01608</strain>
    </source>
</reference>
<feature type="domain" description="RRM" evidence="4">
    <location>
        <begin position="79"/>
        <end position="145"/>
    </location>
</feature>
<dbReference type="GO" id="GO:0008143">
    <property type="term" value="F:poly(A) binding"/>
    <property type="evidence" value="ECO:0007669"/>
    <property type="project" value="TreeGrafter"/>
</dbReference>
<dbReference type="SUPFAM" id="SSF54928">
    <property type="entry name" value="RNA-binding domain, RBD"/>
    <property type="match status" value="1"/>
</dbReference>
<evidence type="ECO:0000313" key="6">
    <source>
        <dbReference type="Proteomes" id="UP000788993"/>
    </source>
</evidence>
<organism evidence="5 6">
    <name type="scientific">Ogataea polymorpha</name>
    <dbReference type="NCBI Taxonomy" id="460523"/>
    <lineage>
        <taxon>Eukaryota</taxon>
        <taxon>Fungi</taxon>
        <taxon>Dikarya</taxon>
        <taxon>Ascomycota</taxon>
        <taxon>Saccharomycotina</taxon>
        <taxon>Pichiomycetes</taxon>
        <taxon>Pichiales</taxon>
        <taxon>Pichiaceae</taxon>
        <taxon>Ogataea</taxon>
    </lineage>
</organism>
<evidence type="ECO:0000256" key="3">
    <source>
        <dbReference type="SAM" id="MobiDB-lite"/>
    </source>
</evidence>
<dbReference type="PANTHER" id="PTHR23236:SF12">
    <property type="entry name" value="EUKARYOTIC INITIATION FACTOR 4B-RELATED"/>
    <property type="match status" value="1"/>
</dbReference>
<reference evidence="5" key="1">
    <citation type="journal article" date="2021" name="Open Biol.">
        <title>Shared evolutionary footprints suggest mitochondrial oxidative damage underlies multiple complex I losses in fungi.</title>
        <authorList>
            <person name="Schikora-Tamarit M.A."/>
            <person name="Marcet-Houben M."/>
            <person name="Nosek J."/>
            <person name="Gabaldon T."/>
        </authorList>
    </citation>
    <scope>NUCLEOTIDE SEQUENCE</scope>
    <source>
        <strain evidence="5">NCAIM Y.01608</strain>
    </source>
</reference>
<name>A0A9P8PT20_9ASCO</name>
<dbReference type="Pfam" id="PF00076">
    <property type="entry name" value="RRM_1"/>
    <property type="match status" value="1"/>
</dbReference>
<dbReference type="InterPro" id="IPR012677">
    <property type="entry name" value="Nucleotide-bd_a/b_plait_sf"/>
</dbReference>
<protein>
    <recommendedName>
        <fullName evidence="4">RRM domain-containing protein</fullName>
    </recommendedName>
</protein>
<dbReference type="Gene3D" id="3.30.70.330">
    <property type="match status" value="1"/>
</dbReference>
<dbReference type="AlphaFoldDB" id="A0A9P8PT20"/>
<dbReference type="Proteomes" id="UP000788993">
    <property type="component" value="Unassembled WGS sequence"/>
</dbReference>
<dbReference type="PANTHER" id="PTHR23236">
    <property type="entry name" value="EUKARYOTIC TRANSLATION INITIATION FACTOR 4B/4H"/>
    <property type="match status" value="1"/>
</dbReference>
<dbReference type="SMART" id="SM00360">
    <property type="entry name" value="RRM"/>
    <property type="match status" value="1"/>
</dbReference>
<dbReference type="PROSITE" id="PS50102">
    <property type="entry name" value="RRM"/>
    <property type="match status" value="1"/>
</dbReference>